<gene>
    <name evidence="3" type="ORF">CYMTET_3640</name>
</gene>
<sequence length="336" mass="37668">MELGWWRSLDSKRKKPPKVIAFVDAGGFLLKPHVSFSWYLKRLKVFDLHFGRVKVSQEWEAHRTSADVSYDSRKRDATVTTAKYDPPLTNDEKSAFNSLAKTKTQSQDFGGNLRTPRLTIGEAFYLRILATFVYCIFSYAGQVAVLYLWNEKIAEKGANNCISVEHYQHQNYPSGAMHLVKWYDGTFSQCNNGTMLRYNLTITDPDTELFMYKRIDVKIPPTGHTYLVNDTWFGAIQRAAKSWSNVCDMADWITIATGCSRKSPPMTALYPPYVEGMHCKGDAVEAAEEVAVGALETNEIDVSADEDSSSDDGSTSAADSSSSDEEPLAARRMLAK</sequence>
<evidence type="ECO:0000313" key="4">
    <source>
        <dbReference type="Proteomes" id="UP001190700"/>
    </source>
</evidence>
<evidence type="ECO:0000256" key="1">
    <source>
        <dbReference type="SAM" id="MobiDB-lite"/>
    </source>
</evidence>
<name>A0AAE0H2T3_9CHLO</name>
<evidence type="ECO:0000313" key="3">
    <source>
        <dbReference type="EMBL" id="KAK3288907.1"/>
    </source>
</evidence>
<protein>
    <submittedName>
        <fullName evidence="3">Uncharacterized protein</fullName>
    </submittedName>
</protein>
<feature type="transmembrane region" description="Helical" evidence="2">
    <location>
        <begin position="124"/>
        <end position="149"/>
    </location>
</feature>
<reference evidence="3 4" key="1">
    <citation type="journal article" date="2015" name="Genome Biol. Evol.">
        <title>Comparative Genomics of a Bacterivorous Green Alga Reveals Evolutionary Causalities and Consequences of Phago-Mixotrophic Mode of Nutrition.</title>
        <authorList>
            <person name="Burns J.A."/>
            <person name="Paasch A."/>
            <person name="Narechania A."/>
            <person name="Kim E."/>
        </authorList>
    </citation>
    <scope>NUCLEOTIDE SEQUENCE [LARGE SCALE GENOMIC DNA]</scope>
    <source>
        <strain evidence="3 4">PLY_AMNH</strain>
    </source>
</reference>
<feature type="compositionally biased region" description="Acidic residues" evidence="1">
    <location>
        <begin position="298"/>
        <end position="310"/>
    </location>
</feature>
<keyword evidence="2" id="KW-1133">Transmembrane helix</keyword>
<organism evidence="3 4">
    <name type="scientific">Cymbomonas tetramitiformis</name>
    <dbReference type="NCBI Taxonomy" id="36881"/>
    <lineage>
        <taxon>Eukaryota</taxon>
        <taxon>Viridiplantae</taxon>
        <taxon>Chlorophyta</taxon>
        <taxon>Pyramimonadophyceae</taxon>
        <taxon>Pyramimonadales</taxon>
        <taxon>Pyramimonadaceae</taxon>
        <taxon>Cymbomonas</taxon>
    </lineage>
</organism>
<feature type="compositionally biased region" description="Low complexity" evidence="1">
    <location>
        <begin position="311"/>
        <end position="321"/>
    </location>
</feature>
<keyword evidence="2" id="KW-0812">Transmembrane</keyword>
<proteinExistence type="predicted"/>
<keyword evidence="2" id="KW-0472">Membrane</keyword>
<keyword evidence="4" id="KW-1185">Reference proteome</keyword>
<dbReference type="EMBL" id="LGRX02000331">
    <property type="protein sequence ID" value="KAK3288907.1"/>
    <property type="molecule type" value="Genomic_DNA"/>
</dbReference>
<evidence type="ECO:0000256" key="2">
    <source>
        <dbReference type="SAM" id="Phobius"/>
    </source>
</evidence>
<feature type="region of interest" description="Disordered" evidence="1">
    <location>
        <begin position="297"/>
        <end position="336"/>
    </location>
</feature>
<dbReference type="AlphaFoldDB" id="A0AAE0H2T3"/>
<accession>A0AAE0H2T3</accession>
<comment type="caution">
    <text evidence="3">The sequence shown here is derived from an EMBL/GenBank/DDBJ whole genome shotgun (WGS) entry which is preliminary data.</text>
</comment>
<dbReference type="Proteomes" id="UP001190700">
    <property type="component" value="Unassembled WGS sequence"/>
</dbReference>